<organism evidence="1 2">
    <name type="scientific">Bartonella raoultii</name>
    <dbReference type="NCBI Taxonomy" id="1457020"/>
    <lineage>
        <taxon>Bacteria</taxon>
        <taxon>Pseudomonadati</taxon>
        <taxon>Pseudomonadota</taxon>
        <taxon>Alphaproteobacteria</taxon>
        <taxon>Hyphomicrobiales</taxon>
        <taxon>Bartonellaceae</taxon>
        <taxon>Bartonella</taxon>
    </lineage>
</organism>
<dbReference type="RefSeq" id="WP_220717868.1">
    <property type="nucleotide sequence ID" value="NZ_JAIFRO010000013.1"/>
</dbReference>
<proteinExistence type="predicted"/>
<accession>A0ABS7I6Q4</accession>
<keyword evidence="2" id="KW-1185">Reference proteome</keyword>
<comment type="caution">
    <text evidence="1">The sequence shown here is derived from an EMBL/GenBank/DDBJ whole genome shotgun (WGS) entry which is preliminary data.</text>
</comment>
<sequence length="60" mass="6098">MGALTGGDTNILPEAFGVYSFATGCGSAAMGSYSTAFGANATARTGDRKLLVLLHLQMGR</sequence>
<dbReference type="Proteomes" id="UP000746918">
    <property type="component" value="Unassembled WGS sequence"/>
</dbReference>
<evidence type="ECO:0000313" key="2">
    <source>
        <dbReference type="Proteomes" id="UP000746918"/>
    </source>
</evidence>
<protein>
    <submittedName>
        <fullName evidence="1">Uncharacterized protein</fullName>
    </submittedName>
</protein>
<dbReference type="InterPro" id="IPR011049">
    <property type="entry name" value="Serralysin-like_metalloprot_C"/>
</dbReference>
<name>A0ABS7I6Q4_9HYPH</name>
<evidence type="ECO:0000313" key="1">
    <source>
        <dbReference type="EMBL" id="MBX4336584.1"/>
    </source>
</evidence>
<gene>
    <name evidence="1" type="ORF">K3248_08300</name>
</gene>
<dbReference type="SUPFAM" id="SSF101967">
    <property type="entry name" value="Adhesin YadA, collagen-binding domain"/>
    <property type="match status" value="1"/>
</dbReference>
<reference evidence="1 2" key="1">
    <citation type="submission" date="2021-08" db="EMBL/GenBank/DDBJ databases">
        <title>Bartonella raoulti 094 sp. nov.</title>
        <authorList>
            <person name="Zgheib R."/>
            <person name="Hammoud A."/>
        </authorList>
    </citation>
    <scope>NUCLEOTIDE SEQUENCE [LARGE SCALE GENOMIC DNA]</scope>
    <source>
        <strain evidence="1 2">094</strain>
    </source>
</reference>
<dbReference type="EMBL" id="JAIFRO010000013">
    <property type="protein sequence ID" value="MBX4336584.1"/>
    <property type="molecule type" value="Genomic_DNA"/>
</dbReference>